<gene>
    <name evidence="2" type="ORF">CDQ92_01875</name>
</gene>
<accession>A0A246K1W6</accession>
<dbReference type="EMBL" id="NISK01000001">
    <property type="protein sequence ID" value="OWQ98957.1"/>
    <property type="molecule type" value="Genomic_DNA"/>
</dbReference>
<keyword evidence="3" id="KW-1185">Reference proteome</keyword>
<reference evidence="2 3" key="1">
    <citation type="journal article" date="2010" name="Int. J. Syst. Evol. Microbiol.">
        <title>Sphingopyxis bauzanensis sp. nov., a psychrophilic bacterium isolated from soil.</title>
        <authorList>
            <person name="Zhang D.C."/>
            <person name="Liu H.C."/>
            <person name="Xin Y.H."/>
            <person name="Zhou Y.G."/>
            <person name="Schinner F."/>
            <person name="Margesin R."/>
        </authorList>
    </citation>
    <scope>NUCLEOTIDE SEQUENCE [LARGE SCALE GENOMIC DNA]</scope>
    <source>
        <strain evidence="2 3">DSM 22271</strain>
    </source>
</reference>
<keyword evidence="1" id="KW-1133">Transmembrane helix</keyword>
<dbReference type="AlphaFoldDB" id="A0A246K1W6"/>
<evidence type="ECO:0000313" key="2">
    <source>
        <dbReference type="EMBL" id="OWQ98957.1"/>
    </source>
</evidence>
<dbReference type="RefSeq" id="WP_088439568.1">
    <property type="nucleotide sequence ID" value="NZ_BMMC01000033.1"/>
</dbReference>
<keyword evidence="1" id="KW-0472">Membrane</keyword>
<sequence length="97" mass="10419">MRIDERQRAKLNRVLGYGGVAIVVVWTITAIALYAATSALSGWLDAATFGNTAWTDWSVWTGQVIGDVGGVAIAILWLAVTLAILGFMTGLRRLIRG</sequence>
<protein>
    <submittedName>
        <fullName evidence="2">Uncharacterized protein</fullName>
    </submittedName>
</protein>
<name>A0A246K1W6_9SPHN</name>
<evidence type="ECO:0000256" key="1">
    <source>
        <dbReference type="SAM" id="Phobius"/>
    </source>
</evidence>
<evidence type="ECO:0000313" key="3">
    <source>
        <dbReference type="Proteomes" id="UP000197361"/>
    </source>
</evidence>
<keyword evidence="1" id="KW-0812">Transmembrane</keyword>
<organism evidence="2 3">
    <name type="scientific">Sphingopyxis bauzanensis</name>
    <dbReference type="NCBI Taxonomy" id="651663"/>
    <lineage>
        <taxon>Bacteria</taxon>
        <taxon>Pseudomonadati</taxon>
        <taxon>Pseudomonadota</taxon>
        <taxon>Alphaproteobacteria</taxon>
        <taxon>Sphingomonadales</taxon>
        <taxon>Sphingomonadaceae</taxon>
        <taxon>Sphingopyxis</taxon>
    </lineage>
</organism>
<feature type="transmembrane region" description="Helical" evidence="1">
    <location>
        <begin position="20"/>
        <end position="44"/>
    </location>
</feature>
<proteinExistence type="predicted"/>
<feature type="transmembrane region" description="Helical" evidence="1">
    <location>
        <begin position="64"/>
        <end position="88"/>
    </location>
</feature>
<comment type="caution">
    <text evidence="2">The sequence shown here is derived from an EMBL/GenBank/DDBJ whole genome shotgun (WGS) entry which is preliminary data.</text>
</comment>
<dbReference type="Proteomes" id="UP000197361">
    <property type="component" value="Unassembled WGS sequence"/>
</dbReference>